<evidence type="ECO:0000313" key="4">
    <source>
        <dbReference type="EMBL" id="KAF7351186.1"/>
    </source>
</evidence>
<keyword evidence="5" id="KW-1185">Reference proteome</keyword>
<feature type="transmembrane region" description="Helical" evidence="2">
    <location>
        <begin position="270"/>
        <end position="294"/>
    </location>
</feature>
<dbReference type="EMBL" id="JACAZH010000013">
    <property type="protein sequence ID" value="KAF7351186.1"/>
    <property type="molecule type" value="Genomic_DNA"/>
</dbReference>
<dbReference type="OrthoDB" id="3203775at2759"/>
<reference evidence="4" key="1">
    <citation type="submission" date="2020-05" db="EMBL/GenBank/DDBJ databases">
        <title>Mycena genomes resolve the evolution of fungal bioluminescence.</title>
        <authorList>
            <person name="Tsai I.J."/>
        </authorList>
    </citation>
    <scope>NUCLEOTIDE SEQUENCE</scope>
    <source>
        <strain evidence="4">160909Yilan</strain>
    </source>
</reference>
<gene>
    <name evidence="4" type="ORF">MSAN_01549600</name>
</gene>
<dbReference type="Proteomes" id="UP000623467">
    <property type="component" value="Unassembled WGS sequence"/>
</dbReference>
<keyword evidence="2" id="KW-0812">Transmembrane</keyword>
<evidence type="ECO:0000256" key="2">
    <source>
        <dbReference type="SAM" id="Phobius"/>
    </source>
</evidence>
<feature type="transmembrane region" description="Helical" evidence="2">
    <location>
        <begin position="300"/>
        <end position="317"/>
    </location>
</feature>
<feature type="transmembrane region" description="Helical" evidence="2">
    <location>
        <begin position="78"/>
        <end position="96"/>
    </location>
</feature>
<keyword evidence="2" id="KW-0472">Membrane</keyword>
<organism evidence="4 5">
    <name type="scientific">Mycena sanguinolenta</name>
    <dbReference type="NCBI Taxonomy" id="230812"/>
    <lineage>
        <taxon>Eukaryota</taxon>
        <taxon>Fungi</taxon>
        <taxon>Dikarya</taxon>
        <taxon>Basidiomycota</taxon>
        <taxon>Agaricomycotina</taxon>
        <taxon>Agaricomycetes</taxon>
        <taxon>Agaricomycetidae</taxon>
        <taxon>Agaricales</taxon>
        <taxon>Marasmiineae</taxon>
        <taxon>Mycenaceae</taxon>
        <taxon>Mycena</taxon>
    </lineage>
</organism>
<evidence type="ECO:0000256" key="1">
    <source>
        <dbReference type="SAM" id="MobiDB-lite"/>
    </source>
</evidence>
<accession>A0A8H6Y3A1</accession>
<proteinExistence type="predicted"/>
<sequence length="409" mass="44995">MVADRRTFSGMFGVRVAEQCYDRVNGGALGCCSAVSPAQADGLDRFCPLLKVSRLGKCHQFSVVHFSTMSTALSRLDAITGALLIGTWASSLLYMAELLQAVKYFRNSKKDDWKLKSYVAVAFAIDTISAVGDYACVYLYTITHAGDPVYLTKQNWGVPLYIISTSCVAILVQSFLAFRYWRFTHNTIVVCFLFILILAAFGGGLWSGLTIVLFPAFKDRNKVRISGTVWIVTQVSADLIIAVAFVREFLMAKSLFKDQQRRINNVLNRLVSHTIQTGTATAFIAVLALVVFLIDDETNIPVGIMYTLGRIYVLSMLRNLNMRDSGPPKNWTINSGQQRTFMFTNGTAGNISSVQFRNTEPQSSNGGTVKSGSLLPTLPSATNISESHPPDSEIEMLPTPTDAKQVSEV</sequence>
<feature type="transmembrane region" description="Helical" evidence="2">
    <location>
        <begin position="229"/>
        <end position="250"/>
    </location>
</feature>
<feature type="transmembrane region" description="Helical" evidence="2">
    <location>
        <begin position="188"/>
        <end position="217"/>
    </location>
</feature>
<evidence type="ECO:0000313" key="5">
    <source>
        <dbReference type="Proteomes" id="UP000623467"/>
    </source>
</evidence>
<dbReference type="InterPro" id="IPR045339">
    <property type="entry name" value="DUF6534"/>
</dbReference>
<protein>
    <recommendedName>
        <fullName evidence="3">DUF6534 domain-containing protein</fullName>
    </recommendedName>
</protein>
<feature type="transmembrane region" description="Helical" evidence="2">
    <location>
        <begin position="117"/>
        <end position="140"/>
    </location>
</feature>
<name>A0A8H6Y3A1_9AGAR</name>
<dbReference type="Pfam" id="PF20152">
    <property type="entry name" value="DUF6534"/>
    <property type="match status" value="1"/>
</dbReference>
<dbReference type="PANTHER" id="PTHR40465">
    <property type="entry name" value="CHROMOSOME 1, WHOLE GENOME SHOTGUN SEQUENCE"/>
    <property type="match status" value="1"/>
</dbReference>
<feature type="compositionally biased region" description="Polar residues" evidence="1">
    <location>
        <begin position="358"/>
        <end position="371"/>
    </location>
</feature>
<feature type="transmembrane region" description="Helical" evidence="2">
    <location>
        <begin position="160"/>
        <end position="181"/>
    </location>
</feature>
<evidence type="ECO:0000259" key="3">
    <source>
        <dbReference type="Pfam" id="PF20152"/>
    </source>
</evidence>
<dbReference type="PANTHER" id="PTHR40465:SF1">
    <property type="entry name" value="DUF6534 DOMAIN-CONTAINING PROTEIN"/>
    <property type="match status" value="1"/>
</dbReference>
<feature type="region of interest" description="Disordered" evidence="1">
    <location>
        <begin position="358"/>
        <end position="409"/>
    </location>
</feature>
<comment type="caution">
    <text evidence="4">The sequence shown here is derived from an EMBL/GenBank/DDBJ whole genome shotgun (WGS) entry which is preliminary data.</text>
</comment>
<keyword evidence="2" id="KW-1133">Transmembrane helix</keyword>
<feature type="domain" description="DUF6534" evidence="3">
    <location>
        <begin position="235"/>
        <end position="325"/>
    </location>
</feature>
<dbReference type="AlphaFoldDB" id="A0A8H6Y3A1"/>